<dbReference type="PANTHER" id="PTHR37299:SF4">
    <property type="entry name" value="TRANSCRIPTIONAL REGULATOR"/>
    <property type="match status" value="1"/>
</dbReference>
<evidence type="ECO:0000313" key="2">
    <source>
        <dbReference type="EMBL" id="EHI59751.1"/>
    </source>
</evidence>
<dbReference type="GO" id="GO:0000156">
    <property type="term" value="F:phosphorelay response regulator activity"/>
    <property type="evidence" value="ECO:0007669"/>
    <property type="project" value="InterPro"/>
</dbReference>
<dbReference type="PATRIC" id="fig|742737.3.peg.2270"/>
<dbReference type="Gene3D" id="2.40.50.1020">
    <property type="entry name" value="LytTr DNA-binding domain"/>
    <property type="match status" value="1"/>
</dbReference>
<organism evidence="2 3">
    <name type="scientific">Hungatella hathewayi WAL-18680</name>
    <dbReference type="NCBI Taxonomy" id="742737"/>
    <lineage>
        <taxon>Bacteria</taxon>
        <taxon>Bacillati</taxon>
        <taxon>Bacillota</taxon>
        <taxon>Clostridia</taxon>
        <taxon>Lachnospirales</taxon>
        <taxon>Lachnospiraceae</taxon>
        <taxon>Hungatella</taxon>
    </lineage>
</organism>
<sequence length="150" mass="17544">MKIRIELDESLTEDEVVIRSSSLGEQVRKIEQAVSEIVNAGQKFVFYKDDTEYYLPLDAICFFETEGNVVYAHTKNDMFLVKLRLYELEERLPGVFMRVSKSTILNIKVVYALTRTISSTCLVQLQGTHKQVYVSRYYYKPLKERLEGKR</sequence>
<dbReference type="PANTHER" id="PTHR37299">
    <property type="entry name" value="TRANSCRIPTIONAL REGULATOR-RELATED"/>
    <property type="match status" value="1"/>
</dbReference>
<dbReference type="AlphaFoldDB" id="G5IFG8"/>
<dbReference type="GO" id="GO:0003677">
    <property type="term" value="F:DNA binding"/>
    <property type="evidence" value="ECO:0007669"/>
    <property type="project" value="InterPro"/>
</dbReference>
<protein>
    <recommendedName>
        <fullName evidence="1">HTH LytTR-type domain-containing protein</fullName>
    </recommendedName>
</protein>
<dbReference type="RefSeq" id="WP_006780226.1">
    <property type="nucleotide sequence ID" value="NZ_CP040506.1"/>
</dbReference>
<dbReference type="HOGENOM" id="CLU_106729_1_0_9"/>
<evidence type="ECO:0000313" key="3">
    <source>
        <dbReference type="Proteomes" id="UP000005384"/>
    </source>
</evidence>
<dbReference type="OrthoDB" id="9808614at2"/>
<evidence type="ECO:0000259" key="1">
    <source>
        <dbReference type="PROSITE" id="PS50930"/>
    </source>
</evidence>
<dbReference type="EMBL" id="ADLN01000046">
    <property type="protein sequence ID" value="EHI59751.1"/>
    <property type="molecule type" value="Genomic_DNA"/>
</dbReference>
<accession>G5IFG8</accession>
<dbReference type="SMART" id="SM00850">
    <property type="entry name" value="LytTR"/>
    <property type="match status" value="1"/>
</dbReference>
<dbReference type="InterPro" id="IPR007492">
    <property type="entry name" value="LytTR_DNA-bd_dom"/>
</dbReference>
<dbReference type="Pfam" id="PF04397">
    <property type="entry name" value="LytTR"/>
    <property type="match status" value="1"/>
</dbReference>
<dbReference type="PROSITE" id="PS50930">
    <property type="entry name" value="HTH_LYTTR"/>
    <property type="match status" value="1"/>
</dbReference>
<feature type="domain" description="HTH LytTR-type" evidence="1">
    <location>
        <begin position="44"/>
        <end position="148"/>
    </location>
</feature>
<dbReference type="InterPro" id="IPR046947">
    <property type="entry name" value="LytR-like"/>
</dbReference>
<reference evidence="2 3" key="1">
    <citation type="submission" date="2011-08" db="EMBL/GenBank/DDBJ databases">
        <title>The Genome Sequence of Clostridium hathewayi WAL-18680.</title>
        <authorList>
            <consortium name="The Broad Institute Genome Sequencing Platform"/>
            <person name="Earl A."/>
            <person name="Ward D."/>
            <person name="Feldgarden M."/>
            <person name="Gevers D."/>
            <person name="Finegold S.M."/>
            <person name="Summanen P.H."/>
            <person name="Molitoris D.R."/>
            <person name="Song M."/>
            <person name="Daigneault M."/>
            <person name="Allen-Vercoe E."/>
            <person name="Young S.K."/>
            <person name="Zeng Q."/>
            <person name="Gargeya S."/>
            <person name="Fitzgerald M."/>
            <person name="Haas B."/>
            <person name="Abouelleil A."/>
            <person name="Alvarado L."/>
            <person name="Arachchi H.M."/>
            <person name="Berlin A."/>
            <person name="Brown A."/>
            <person name="Chapman S.B."/>
            <person name="Chen Z."/>
            <person name="Dunbar C."/>
            <person name="Freedman E."/>
            <person name="Gearin G."/>
            <person name="Gellesch M."/>
            <person name="Goldberg J."/>
            <person name="Griggs A."/>
            <person name="Gujja S."/>
            <person name="Heiman D."/>
            <person name="Howarth C."/>
            <person name="Larson L."/>
            <person name="Lui A."/>
            <person name="MacDonald P.J.P."/>
            <person name="Montmayeur A."/>
            <person name="Murphy C."/>
            <person name="Neiman D."/>
            <person name="Pearson M."/>
            <person name="Priest M."/>
            <person name="Roberts A."/>
            <person name="Saif S."/>
            <person name="Shea T."/>
            <person name="Shenoy N."/>
            <person name="Sisk P."/>
            <person name="Stolte C."/>
            <person name="Sykes S."/>
            <person name="Wortman J."/>
            <person name="Nusbaum C."/>
            <person name="Birren B."/>
        </authorList>
    </citation>
    <scope>NUCLEOTIDE SEQUENCE [LARGE SCALE GENOMIC DNA]</scope>
    <source>
        <strain evidence="2 3">WAL-18680</strain>
    </source>
</reference>
<dbReference type="Proteomes" id="UP000005384">
    <property type="component" value="Unassembled WGS sequence"/>
</dbReference>
<keyword evidence="3" id="KW-1185">Reference proteome</keyword>
<proteinExistence type="predicted"/>
<comment type="caution">
    <text evidence="2">The sequence shown here is derived from an EMBL/GenBank/DDBJ whole genome shotgun (WGS) entry which is preliminary data.</text>
</comment>
<gene>
    <name evidence="2" type="ORF">HMPREF9473_02246</name>
</gene>
<name>G5IFG8_9FIRM</name>